<dbReference type="AlphaFoldDB" id="A0A4D6LYW2"/>
<evidence type="ECO:0000313" key="2">
    <source>
        <dbReference type="Proteomes" id="UP000501690"/>
    </source>
</evidence>
<dbReference type="Proteomes" id="UP000501690">
    <property type="component" value="Linkage Group LG5"/>
</dbReference>
<dbReference type="EMBL" id="CP039349">
    <property type="protein sequence ID" value="QCD94072.1"/>
    <property type="molecule type" value="Genomic_DNA"/>
</dbReference>
<organism evidence="1 2">
    <name type="scientific">Vigna unguiculata</name>
    <name type="common">Cowpea</name>
    <dbReference type="NCBI Taxonomy" id="3917"/>
    <lineage>
        <taxon>Eukaryota</taxon>
        <taxon>Viridiplantae</taxon>
        <taxon>Streptophyta</taxon>
        <taxon>Embryophyta</taxon>
        <taxon>Tracheophyta</taxon>
        <taxon>Spermatophyta</taxon>
        <taxon>Magnoliopsida</taxon>
        <taxon>eudicotyledons</taxon>
        <taxon>Gunneridae</taxon>
        <taxon>Pentapetalae</taxon>
        <taxon>rosids</taxon>
        <taxon>fabids</taxon>
        <taxon>Fabales</taxon>
        <taxon>Fabaceae</taxon>
        <taxon>Papilionoideae</taxon>
        <taxon>50 kb inversion clade</taxon>
        <taxon>NPAAA clade</taxon>
        <taxon>indigoferoid/millettioid clade</taxon>
        <taxon>Phaseoleae</taxon>
        <taxon>Vigna</taxon>
    </lineage>
</organism>
<gene>
    <name evidence="1" type="ORF">DEO72_LG5g2150</name>
</gene>
<name>A0A4D6LYW2_VIGUN</name>
<sequence length="86" mass="9598">MSAGLPKVLVLEVSCEEMVVALVQVLPEVRVTEVSCEKTMAGEEDAVRRRCSDGRHRGDGCGGYGCERVMEREKEIRVRLCEGERE</sequence>
<accession>A0A4D6LYW2</accession>
<proteinExistence type="predicted"/>
<keyword evidence="2" id="KW-1185">Reference proteome</keyword>
<protein>
    <submittedName>
        <fullName evidence="1">Uncharacterized protein</fullName>
    </submittedName>
</protein>
<evidence type="ECO:0000313" key="1">
    <source>
        <dbReference type="EMBL" id="QCD94072.1"/>
    </source>
</evidence>
<reference evidence="1 2" key="1">
    <citation type="submission" date="2019-04" db="EMBL/GenBank/DDBJ databases">
        <title>An improved genome assembly and genetic linkage map for asparagus bean, Vigna unguiculata ssp. sesquipedialis.</title>
        <authorList>
            <person name="Xia Q."/>
            <person name="Zhang R."/>
            <person name="Dong Y."/>
        </authorList>
    </citation>
    <scope>NUCLEOTIDE SEQUENCE [LARGE SCALE GENOMIC DNA]</scope>
    <source>
        <tissue evidence="1">Leaf</tissue>
    </source>
</reference>